<evidence type="ECO:0000313" key="3">
    <source>
        <dbReference type="Proteomes" id="UP001301152"/>
    </source>
</evidence>
<dbReference type="Proteomes" id="UP001301152">
    <property type="component" value="Unassembled WGS sequence"/>
</dbReference>
<dbReference type="Gene3D" id="3.90.1300.10">
    <property type="entry name" value="Amidase signature (AS) domain"/>
    <property type="match status" value="1"/>
</dbReference>
<name>A0ABT3QBA4_9PROT</name>
<dbReference type="InterPro" id="IPR023631">
    <property type="entry name" value="Amidase_dom"/>
</dbReference>
<dbReference type="RefSeq" id="WP_173559397.1">
    <property type="nucleotide sequence ID" value="NZ_JAPIUZ010000001.1"/>
</dbReference>
<sequence length="419" mass="43512">MTQPQVTSQDHAAALIRRLEACEPDVKAFTTYDPVRIRSDAATAKTGPLTGVSVGVKDIIDMAGYVTGHGSAIYEGNYARADAACVTQLRNAGALCAGKTVTTEFAFFRPGATVNPYGPAHTPGGSSTGSAAAVAAGIVDIGLASQTAASLTRPASYCGIVGFKPSYGRYAAAGVKSLAPSFDTLGTVTRDVATAALADAVLKGPVAAPVTLAATKPERVLLCRTPHWDEADESTHNAVEKAAVLMGAHVPVTELDMRVFSDAAALHITIMSYEASQALAWEYTHKRDMLSQQITGLLEAGQKISYATYRAALEKAQALREAIAAFATPGTVMLAPAAPGEAPLLTEGTGSPIFSRLWTLLRLPTLTLPGLTGKNGLPVGVQLLAGFGADEELLNYSAWAETVLPSLPAPVLCFNKGNV</sequence>
<dbReference type="InterPro" id="IPR000120">
    <property type="entry name" value="Amidase"/>
</dbReference>
<accession>A0ABT3QBA4</accession>
<gene>
    <name evidence="2" type="ORF">OQ497_01180</name>
</gene>
<proteinExistence type="predicted"/>
<dbReference type="PANTHER" id="PTHR11895:SF151">
    <property type="entry name" value="GLUTAMYL-TRNA(GLN) AMIDOTRANSFERASE SUBUNIT A"/>
    <property type="match status" value="1"/>
</dbReference>
<feature type="domain" description="Amidase" evidence="1">
    <location>
        <begin position="13"/>
        <end position="394"/>
    </location>
</feature>
<keyword evidence="3" id="KW-1185">Reference proteome</keyword>
<dbReference type="EMBL" id="JAPIUZ010000001">
    <property type="protein sequence ID" value="MCX2562583.1"/>
    <property type="molecule type" value="Genomic_DNA"/>
</dbReference>
<dbReference type="InterPro" id="IPR036928">
    <property type="entry name" value="AS_sf"/>
</dbReference>
<protein>
    <submittedName>
        <fullName evidence="2">Amidase</fullName>
    </submittedName>
</protein>
<dbReference type="SUPFAM" id="SSF75304">
    <property type="entry name" value="Amidase signature (AS) enzymes"/>
    <property type="match status" value="1"/>
</dbReference>
<dbReference type="Pfam" id="PF01425">
    <property type="entry name" value="Amidase"/>
    <property type="match status" value="1"/>
</dbReference>
<reference evidence="2 3" key="1">
    <citation type="submission" date="2022-11" db="EMBL/GenBank/DDBJ databases">
        <title>Genome sequencing of Acetobacter type strain.</title>
        <authorList>
            <person name="Heo J."/>
            <person name="Lee D."/>
            <person name="Han B.-H."/>
            <person name="Hong S.-B."/>
            <person name="Kwon S.-W."/>
        </authorList>
    </citation>
    <scope>NUCLEOTIDE SEQUENCE [LARGE SCALE GENOMIC DNA]</scope>
    <source>
        <strain evidence="2 3">KACC 21253</strain>
    </source>
</reference>
<dbReference type="PANTHER" id="PTHR11895">
    <property type="entry name" value="TRANSAMIDASE"/>
    <property type="match status" value="1"/>
</dbReference>
<evidence type="ECO:0000259" key="1">
    <source>
        <dbReference type="Pfam" id="PF01425"/>
    </source>
</evidence>
<comment type="caution">
    <text evidence="2">The sequence shown here is derived from an EMBL/GenBank/DDBJ whole genome shotgun (WGS) entry which is preliminary data.</text>
</comment>
<organism evidence="2 3">
    <name type="scientific">Acetobacter thailandicus</name>
    <dbReference type="NCBI Taxonomy" id="1502842"/>
    <lineage>
        <taxon>Bacteria</taxon>
        <taxon>Pseudomonadati</taxon>
        <taxon>Pseudomonadota</taxon>
        <taxon>Alphaproteobacteria</taxon>
        <taxon>Acetobacterales</taxon>
        <taxon>Acetobacteraceae</taxon>
        <taxon>Acetobacter</taxon>
    </lineage>
</organism>
<evidence type="ECO:0000313" key="2">
    <source>
        <dbReference type="EMBL" id="MCX2562583.1"/>
    </source>
</evidence>